<accession>A0A6J5RMK5</accession>
<gene>
    <name evidence="4" type="ORF">UFOVP1307_220</name>
    <name evidence="2" type="ORF">UFOVP651_126</name>
    <name evidence="3" type="ORF">UFOVP902_205</name>
</gene>
<proteinExistence type="predicted"/>
<feature type="compositionally biased region" description="Basic and acidic residues" evidence="1">
    <location>
        <begin position="1"/>
        <end position="13"/>
    </location>
</feature>
<sequence>MPRLNREDIDRKTNKPNPIRTEGLADDLILNRAYQTRRDDDVIRTKQRTVYDIDFAIKWFIENEMRPQITAADQLIPIPVIFANGEKWDNVRRLGYLRDEKGMLQSPIIMLKRNSVVERDAQRTLDVNRPQAANHLVYRSRYNERNRYEDELFPIPVPKPADSEKIYVIDVPKYVTIEYDMMIWCDFTSQLNSVVDQILPYGRFSWGNEFNKFPTAIGQFSFETVNTVGEDRLVRATVPITVQGTLLSAQESRVETLKKMYSVKRLSFNQYVDVAVDLFSTTIVPAAILRAASSGANINVTGATTATLTAQAMIYLTNLTDQQATWVDSTTVSVSNYAAINPVTNQIASVNEFDVYINGQYIDKQLYTWTPSDYTSQTIVFNTTLLGYPIESTDVIIINGRWI</sequence>
<protein>
    <submittedName>
        <fullName evidence="4">Uncharacterized protein</fullName>
    </submittedName>
</protein>
<evidence type="ECO:0000256" key="1">
    <source>
        <dbReference type="SAM" id="MobiDB-lite"/>
    </source>
</evidence>
<name>A0A6J5RMK5_9CAUD</name>
<evidence type="ECO:0000313" key="3">
    <source>
        <dbReference type="EMBL" id="CAB4171144.1"/>
    </source>
</evidence>
<feature type="region of interest" description="Disordered" evidence="1">
    <location>
        <begin position="1"/>
        <end position="20"/>
    </location>
</feature>
<dbReference type="EMBL" id="LR796625">
    <property type="protein sequence ID" value="CAB4155231.1"/>
    <property type="molecule type" value="Genomic_DNA"/>
</dbReference>
<organism evidence="4">
    <name type="scientific">uncultured Caudovirales phage</name>
    <dbReference type="NCBI Taxonomy" id="2100421"/>
    <lineage>
        <taxon>Viruses</taxon>
        <taxon>Duplodnaviria</taxon>
        <taxon>Heunggongvirae</taxon>
        <taxon>Uroviricota</taxon>
        <taxon>Caudoviricetes</taxon>
        <taxon>Peduoviridae</taxon>
        <taxon>Maltschvirus</taxon>
        <taxon>Maltschvirus maltsch</taxon>
    </lineage>
</organism>
<reference evidence="4" key="1">
    <citation type="submission" date="2020-05" db="EMBL/GenBank/DDBJ databases">
        <authorList>
            <person name="Chiriac C."/>
            <person name="Salcher M."/>
            <person name="Ghai R."/>
            <person name="Kavagutti S V."/>
        </authorList>
    </citation>
    <scope>NUCLEOTIDE SEQUENCE</scope>
</reference>
<dbReference type="EMBL" id="LR797270">
    <property type="protein sequence ID" value="CAB4198700.1"/>
    <property type="molecule type" value="Genomic_DNA"/>
</dbReference>
<evidence type="ECO:0000313" key="2">
    <source>
        <dbReference type="EMBL" id="CAB4155231.1"/>
    </source>
</evidence>
<dbReference type="EMBL" id="LR796859">
    <property type="protein sequence ID" value="CAB4171144.1"/>
    <property type="molecule type" value="Genomic_DNA"/>
</dbReference>
<evidence type="ECO:0000313" key="4">
    <source>
        <dbReference type="EMBL" id="CAB4198700.1"/>
    </source>
</evidence>